<organism evidence="2 3">
    <name type="scientific">Periophthalmus magnuspinnatus</name>
    <dbReference type="NCBI Taxonomy" id="409849"/>
    <lineage>
        <taxon>Eukaryota</taxon>
        <taxon>Metazoa</taxon>
        <taxon>Chordata</taxon>
        <taxon>Craniata</taxon>
        <taxon>Vertebrata</taxon>
        <taxon>Euteleostomi</taxon>
        <taxon>Actinopterygii</taxon>
        <taxon>Neopterygii</taxon>
        <taxon>Teleostei</taxon>
        <taxon>Neoteleostei</taxon>
        <taxon>Acanthomorphata</taxon>
        <taxon>Gobiaria</taxon>
        <taxon>Gobiiformes</taxon>
        <taxon>Gobioidei</taxon>
        <taxon>Gobiidae</taxon>
        <taxon>Oxudercinae</taxon>
        <taxon>Periophthalmus</taxon>
    </lineage>
</organism>
<dbReference type="AlphaFoldDB" id="A0A3B4A098"/>
<sequence length="293" mass="33401">MAAIVLCELQDLYNLLNQRVIVCRLAEINYLCLIGENVPLQINCRFILDLFSIDLNAKGVFLPLENVEMDTMQNIVVYDSKTNCLDVSGRAYQCAKMVAKSSLCLVHILRGGFERFSAVYPFLRTEKIMYTIKELETMRTYPVEIIPKKLFMGNQTQANCRTMMEDLKIKAVVCISACHIDVLRVEVGMEADKVEFCFEKICDFIDSHISNGSRVLLVSRHGSVRCSAAATAYVMLHHKHSLQEAWSYVKKCKPSIMFNKRFTEELSDWEKKISEKTTISVHVLGTAITPDVY</sequence>
<dbReference type="GO" id="GO:0062030">
    <property type="term" value="P:negative regulation of stress granule assembly"/>
    <property type="evidence" value="ECO:0007669"/>
    <property type="project" value="TreeGrafter"/>
</dbReference>
<dbReference type="Ensembl" id="ENSPMGT00000010893.1">
    <property type="protein sequence ID" value="ENSPMGP00000010210.1"/>
    <property type="gene ID" value="ENSPMGG00000008463.1"/>
</dbReference>
<dbReference type="InterPro" id="IPR000340">
    <property type="entry name" value="Dual-sp_phosphatase_cat-dom"/>
</dbReference>
<name>A0A3B4A098_9GOBI</name>
<reference evidence="2" key="1">
    <citation type="submission" date="2025-08" db="UniProtKB">
        <authorList>
            <consortium name="Ensembl"/>
        </authorList>
    </citation>
    <scope>IDENTIFICATION</scope>
</reference>
<reference evidence="2" key="2">
    <citation type="submission" date="2025-09" db="UniProtKB">
        <authorList>
            <consortium name="Ensembl"/>
        </authorList>
    </citation>
    <scope>IDENTIFICATION</scope>
</reference>
<evidence type="ECO:0000259" key="1">
    <source>
        <dbReference type="PROSITE" id="PS50054"/>
    </source>
</evidence>
<protein>
    <recommendedName>
        <fullName evidence="1">Tyrosine-protein phosphatase domain-containing protein</fullName>
    </recommendedName>
</protein>
<dbReference type="SMART" id="SM00195">
    <property type="entry name" value="DSPc"/>
    <property type="match status" value="1"/>
</dbReference>
<evidence type="ECO:0000313" key="3">
    <source>
        <dbReference type="Proteomes" id="UP000261520"/>
    </source>
</evidence>
<dbReference type="STRING" id="409849.ENSPMGP00000010210"/>
<dbReference type="PROSITE" id="PS50054">
    <property type="entry name" value="TYR_PHOSPHATASE_DUAL"/>
    <property type="match status" value="1"/>
</dbReference>
<dbReference type="Pfam" id="PF00782">
    <property type="entry name" value="DSPc"/>
    <property type="match status" value="1"/>
</dbReference>
<dbReference type="GO" id="GO:0019903">
    <property type="term" value="F:protein phosphatase binding"/>
    <property type="evidence" value="ECO:0007669"/>
    <property type="project" value="TreeGrafter"/>
</dbReference>
<proteinExistence type="predicted"/>
<dbReference type="Proteomes" id="UP000261520">
    <property type="component" value="Unplaced"/>
</dbReference>
<dbReference type="GO" id="GO:0005739">
    <property type="term" value="C:mitochondrion"/>
    <property type="evidence" value="ECO:0007669"/>
    <property type="project" value="TreeGrafter"/>
</dbReference>
<feature type="domain" description="Tyrosine-protein phosphatase" evidence="1">
    <location>
        <begin position="141"/>
        <end position="275"/>
    </location>
</feature>
<evidence type="ECO:0000313" key="2">
    <source>
        <dbReference type="Ensembl" id="ENSPMGP00000010210.1"/>
    </source>
</evidence>
<dbReference type="PANTHER" id="PTHR46659">
    <property type="entry name" value="SERINE/THREONINE/TYROSINE-INTERACTING-LIKE PROTEIN 1"/>
    <property type="match status" value="1"/>
</dbReference>
<dbReference type="GO" id="GO:0001691">
    <property type="term" value="F:pseudophosphatase activity"/>
    <property type="evidence" value="ECO:0007669"/>
    <property type="project" value="TreeGrafter"/>
</dbReference>
<dbReference type="Gene3D" id="3.90.190.10">
    <property type="entry name" value="Protein tyrosine phosphatase superfamily"/>
    <property type="match status" value="1"/>
</dbReference>
<dbReference type="InterPro" id="IPR020422">
    <property type="entry name" value="TYR_PHOSPHATASE_DUAL_dom"/>
</dbReference>
<keyword evidence="3" id="KW-1185">Reference proteome</keyword>
<accession>A0A3B4A098</accession>
<dbReference type="GO" id="GO:0004864">
    <property type="term" value="F:protein phosphatase inhibitor activity"/>
    <property type="evidence" value="ECO:0007669"/>
    <property type="project" value="TreeGrafter"/>
</dbReference>
<dbReference type="PANTHER" id="PTHR46659:SF1">
    <property type="entry name" value="SERINE_THREONINE_TYROSINE-INTERACTING-LIKE PROTEIN 1"/>
    <property type="match status" value="1"/>
</dbReference>
<dbReference type="InterPro" id="IPR053272">
    <property type="entry name" value="STY_interacting-like"/>
</dbReference>
<dbReference type="SUPFAM" id="SSF52799">
    <property type="entry name" value="(Phosphotyrosine protein) phosphatases II"/>
    <property type="match status" value="1"/>
</dbReference>
<dbReference type="GO" id="GO:2001244">
    <property type="term" value="P:positive regulation of intrinsic apoptotic signaling pathway"/>
    <property type="evidence" value="ECO:0007669"/>
    <property type="project" value="TreeGrafter"/>
</dbReference>
<dbReference type="InterPro" id="IPR029021">
    <property type="entry name" value="Prot-tyrosine_phosphatase-like"/>
</dbReference>